<name>A0A3R7M182_PENVA</name>
<sequence length="369" mass="39097">MIECEKKTESKIPPMHGPSRPHDTLRPLNAPPLPQTSPADLSFFSSSNSPFSRPFLSPGTLLALAAKGLAGPIDENDFEVGNEGKCNEGWELCPTAPDRCIPSGCMDYSRLVFPTRTCGIGMAKCLDMNICVIPCPPNSALHNPSGALMPPLCVDGKIYCPNTGTCGTHQECTMGKPGETPICNFGYQYCLIMGGCVPKGGCPDDDAFMTSELTTCPHGQMLCLNTGKCQRSCDNNSIDTGVMGALGVQECAQGAVWCAAAGRCVVDGVCGRSGNSSATLCPPGEARGRNFFALLDTDAYYRQYKVQATSALTQACTAWPARRQGALLADLRVAAATKATTRRASSRVASRTRIFESAVKPSKSAAWNS</sequence>
<evidence type="ECO:0000313" key="3">
    <source>
        <dbReference type="Proteomes" id="UP000283509"/>
    </source>
</evidence>
<dbReference type="AlphaFoldDB" id="A0A3R7M182"/>
<evidence type="ECO:0000256" key="1">
    <source>
        <dbReference type="SAM" id="MobiDB-lite"/>
    </source>
</evidence>
<accession>A0A3R7M182</accession>
<comment type="caution">
    <text evidence="2">The sequence shown here is derived from an EMBL/GenBank/DDBJ whole genome shotgun (WGS) entry which is preliminary data.</text>
</comment>
<evidence type="ECO:0000313" key="2">
    <source>
        <dbReference type="EMBL" id="ROT70088.1"/>
    </source>
</evidence>
<keyword evidence="3" id="KW-1185">Reference proteome</keyword>
<gene>
    <name evidence="2" type="ORF">C7M84_011658</name>
</gene>
<organism evidence="2 3">
    <name type="scientific">Penaeus vannamei</name>
    <name type="common">Whiteleg shrimp</name>
    <name type="synonym">Litopenaeus vannamei</name>
    <dbReference type="NCBI Taxonomy" id="6689"/>
    <lineage>
        <taxon>Eukaryota</taxon>
        <taxon>Metazoa</taxon>
        <taxon>Ecdysozoa</taxon>
        <taxon>Arthropoda</taxon>
        <taxon>Crustacea</taxon>
        <taxon>Multicrustacea</taxon>
        <taxon>Malacostraca</taxon>
        <taxon>Eumalacostraca</taxon>
        <taxon>Eucarida</taxon>
        <taxon>Decapoda</taxon>
        <taxon>Dendrobranchiata</taxon>
        <taxon>Penaeoidea</taxon>
        <taxon>Penaeidae</taxon>
        <taxon>Penaeus</taxon>
    </lineage>
</organism>
<dbReference type="Proteomes" id="UP000283509">
    <property type="component" value="Unassembled WGS sequence"/>
</dbReference>
<dbReference type="EMBL" id="QCYY01002470">
    <property type="protein sequence ID" value="ROT70088.1"/>
    <property type="molecule type" value="Genomic_DNA"/>
</dbReference>
<feature type="compositionally biased region" description="Basic and acidic residues" evidence="1">
    <location>
        <begin position="1"/>
        <end position="10"/>
    </location>
</feature>
<reference evidence="2 3" key="2">
    <citation type="submission" date="2019-01" db="EMBL/GenBank/DDBJ databases">
        <title>The decoding of complex shrimp genome reveals the adaptation for benthos swimmer, frequently molting mechanism and breeding impact on genome.</title>
        <authorList>
            <person name="Sun Y."/>
            <person name="Gao Y."/>
            <person name="Yu Y."/>
        </authorList>
    </citation>
    <scope>NUCLEOTIDE SEQUENCE [LARGE SCALE GENOMIC DNA]</scope>
    <source>
        <tissue evidence="2">Muscle</tissue>
    </source>
</reference>
<reference evidence="2 3" key="1">
    <citation type="submission" date="2018-04" db="EMBL/GenBank/DDBJ databases">
        <authorList>
            <person name="Zhang X."/>
            <person name="Yuan J."/>
            <person name="Li F."/>
            <person name="Xiang J."/>
        </authorList>
    </citation>
    <scope>NUCLEOTIDE SEQUENCE [LARGE SCALE GENOMIC DNA]</scope>
    <source>
        <tissue evidence="2">Muscle</tissue>
    </source>
</reference>
<proteinExistence type="predicted"/>
<protein>
    <submittedName>
        <fullName evidence="2">Uncharacterized protein</fullName>
    </submittedName>
</protein>
<feature type="region of interest" description="Disordered" evidence="1">
    <location>
        <begin position="1"/>
        <end position="39"/>
    </location>
</feature>